<dbReference type="PANTHER" id="PTHR33990:SF1">
    <property type="entry name" value="PROTEIN YJDN"/>
    <property type="match status" value="1"/>
</dbReference>
<accession>A0ABW3AFL9</accession>
<dbReference type="InterPro" id="IPR029068">
    <property type="entry name" value="Glyas_Bleomycin-R_OHBP_Dase"/>
</dbReference>
<evidence type="ECO:0000313" key="2">
    <source>
        <dbReference type="EMBL" id="MFD0789374.1"/>
    </source>
</evidence>
<feature type="domain" description="PhnB-like" evidence="1">
    <location>
        <begin position="7"/>
        <end position="133"/>
    </location>
</feature>
<dbReference type="PANTHER" id="PTHR33990">
    <property type="entry name" value="PROTEIN YJDN-RELATED"/>
    <property type="match status" value="1"/>
</dbReference>
<dbReference type="EMBL" id="JBHTII010000001">
    <property type="protein sequence ID" value="MFD0789374.1"/>
    <property type="molecule type" value="Genomic_DNA"/>
</dbReference>
<dbReference type="SUPFAM" id="SSF54593">
    <property type="entry name" value="Glyoxalase/Bleomycin resistance protein/Dihydroxybiphenyl dioxygenase"/>
    <property type="match status" value="1"/>
</dbReference>
<keyword evidence="3" id="KW-1185">Reference proteome</keyword>
<organism evidence="2 3">
    <name type="scientific">Microbacterium insulae</name>
    <dbReference type="NCBI Taxonomy" id="483014"/>
    <lineage>
        <taxon>Bacteria</taxon>
        <taxon>Bacillati</taxon>
        <taxon>Actinomycetota</taxon>
        <taxon>Actinomycetes</taxon>
        <taxon>Micrococcales</taxon>
        <taxon>Microbacteriaceae</taxon>
        <taxon>Microbacterium</taxon>
    </lineage>
</organism>
<sequence length="140" mass="15299">MPSLTLNPYLSFRTQAREAMGFYQRVFGGELEVSTFGQYEGMVDDPAERDLVMHAQLTTPEGLVLMAADTPGRMEYRAPTGVAVSVSGDDEATLERLWSGLAEGGVIMMPFDTPPWGGRFGMLTDRYGVEWMVALNAAPA</sequence>
<name>A0ABW3AFL9_9MICO</name>
<gene>
    <name evidence="2" type="ORF">ACFQ0P_03110</name>
</gene>
<dbReference type="Pfam" id="PF06983">
    <property type="entry name" value="3-dmu-9_3-mt"/>
    <property type="match status" value="1"/>
</dbReference>
<protein>
    <submittedName>
        <fullName evidence="2">VOC family protein</fullName>
    </submittedName>
</protein>
<comment type="caution">
    <text evidence="2">The sequence shown here is derived from an EMBL/GenBank/DDBJ whole genome shotgun (WGS) entry which is preliminary data.</text>
</comment>
<dbReference type="Gene3D" id="3.10.180.10">
    <property type="entry name" value="2,3-Dihydroxybiphenyl 1,2-Dioxygenase, domain 1"/>
    <property type="match status" value="1"/>
</dbReference>
<dbReference type="RefSeq" id="WP_204980301.1">
    <property type="nucleotide sequence ID" value="NZ_JBHTII010000001.1"/>
</dbReference>
<evidence type="ECO:0000313" key="3">
    <source>
        <dbReference type="Proteomes" id="UP001597055"/>
    </source>
</evidence>
<dbReference type="InterPro" id="IPR028973">
    <property type="entry name" value="PhnB-like"/>
</dbReference>
<reference evidence="3" key="1">
    <citation type="journal article" date="2019" name="Int. J. Syst. Evol. Microbiol.">
        <title>The Global Catalogue of Microorganisms (GCM) 10K type strain sequencing project: providing services to taxonomists for standard genome sequencing and annotation.</title>
        <authorList>
            <consortium name="The Broad Institute Genomics Platform"/>
            <consortium name="The Broad Institute Genome Sequencing Center for Infectious Disease"/>
            <person name="Wu L."/>
            <person name="Ma J."/>
        </authorList>
    </citation>
    <scope>NUCLEOTIDE SEQUENCE [LARGE SCALE GENOMIC DNA]</scope>
    <source>
        <strain evidence="3">CCUG 54523</strain>
    </source>
</reference>
<evidence type="ECO:0000259" key="1">
    <source>
        <dbReference type="Pfam" id="PF06983"/>
    </source>
</evidence>
<dbReference type="CDD" id="cd06588">
    <property type="entry name" value="PhnB_like"/>
    <property type="match status" value="1"/>
</dbReference>
<proteinExistence type="predicted"/>
<dbReference type="Proteomes" id="UP001597055">
    <property type="component" value="Unassembled WGS sequence"/>
</dbReference>